<dbReference type="CDD" id="cd06579">
    <property type="entry name" value="TM_PBP1_transp_AraH_like"/>
    <property type="match status" value="1"/>
</dbReference>
<evidence type="ECO:0000256" key="1">
    <source>
        <dbReference type="ARBA" id="ARBA00004651"/>
    </source>
</evidence>
<evidence type="ECO:0000256" key="9">
    <source>
        <dbReference type="ARBA" id="ARBA00025439"/>
    </source>
</evidence>
<feature type="transmembrane region" description="Helical" evidence="12">
    <location>
        <begin position="34"/>
        <end position="54"/>
    </location>
</feature>
<feature type="region of interest" description="Disordered" evidence="11">
    <location>
        <begin position="1"/>
        <end position="22"/>
    </location>
</feature>
<reference evidence="13 14" key="1">
    <citation type="submission" date="2024-03" db="EMBL/GenBank/DDBJ databases">
        <title>Novel species of the genus Variovorax.</title>
        <authorList>
            <person name="Liu Q."/>
            <person name="Xin Y.-H."/>
        </authorList>
    </citation>
    <scope>NUCLEOTIDE SEQUENCE [LARGE SCALE GENOMIC DNA]</scope>
    <source>
        <strain evidence="13 14">KACC 18900</strain>
    </source>
</reference>
<keyword evidence="6 12" id="KW-0812">Transmembrane</keyword>
<keyword evidence="4" id="KW-1003">Cell membrane</keyword>
<evidence type="ECO:0000256" key="7">
    <source>
        <dbReference type="ARBA" id="ARBA00022989"/>
    </source>
</evidence>
<keyword evidence="5" id="KW-0997">Cell inner membrane</keyword>
<name>A0ABU8WHH2_9BURK</name>
<keyword evidence="8 12" id="KW-0472">Membrane</keyword>
<evidence type="ECO:0000313" key="14">
    <source>
        <dbReference type="Proteomes" id="UP001385892"/>
    </source>
</evidence>
<evidence type="ECO:0000256" key="10">
    <source>
        <dbReference type="ARBA" id="ARBA00039381"/>
    </source>
</evidence>
<accession>A0ABU8WHH2</accession>
<feature type="transmembrane region" description="Helical" evidence="12">
    <location>
        <begin position="118"/>
        <end position="140"/>
    </location>
</feature>
<evidence type="ECO:0000256" key="2">
    <source>
        <dbReference type="ARBA" id="ARBA00011262"/>
    </source>
</evidence>
<evidence type="ECO:0000313" key="13">
    <source>
        <dbReference type="EMBL" id="MEJ8846972.1"/>
    </source>
</evidence>
<keyword evidence="14" id="KW-1185">Reference proteome</keyword>
<dbReference type="InterPro" id="IPR001851">
    <property type="entry name" value="ABC_transp_permease"/>
</dbReference>
<feature type="transmembrane region" description="Helical" evidence="12">
    <location>
        <begin position="318"/>
        <end position="336"/>
    </location>
</feature>
<keyword evidence="7 12" id="KW-1133">Transmembrane helix</keyword>
<organism evidence="13 14">
    <name type="scientific">Variovorax rhizosphaerae</name>
    <dbReference type="NCBI Taxonomy" id="1836200"/>
    <lineage>
        <taxon>Bacteria</taxon>
        <taxon>Pseudomonadati</taxon>
        <taxon>Pseudomonadota</taxon>
        <taxon>Betaproteobacteria</taxon>
        <taxon>Burkholderiales</taxon>
        <taxon>Comamonadaceae</taxon>
        <taxon>Variovorax</taxon>
    </lineage>
</organism>
<evidence type="ECO:0000256" key="6">
    <source>
        <dbReference type="ARBA" id="ARBA00022692"/>
    </source>
</evidence>
<evidence type="ECO:0000256" key="11">
    <source>
        <dbReference type="SAM" id="MobiDB-lite"/>
    </source>
</evidence>
<dbReference type="RefSeq" id="WP_340342122.1">
    <property type="nucleotide sequence ID" value="NZ_JBBKZT010000004.1"/>
</dbReference>
<comment type="subcellular location">
    <subcellularLocation>
        <location evidence="1">Cell membrane</location>
        <topology evidence="1">Multi-pass membrane protein</topology>
    </subcellularLocation>
</comment>
<gene>
    <name evidence="13" type="ORF">WKW82_09945</name>
</gene>
<protein>
    <recommendedName>
        <fullName evidence="10">Autoinducer 2 import system permease protein LsrD</fullName>
    </recommendedName>
</protein>
<sequence length="345" mass="35618">MIAQLDASGPPRAGAKDAATTPARPVKATRSVSWMQWAPALVLVALVLGFAVANPKFMTLANFARIAISAAPALMVAVGVTFIIVMGSIDLSMEGTISTAAVLFALMFKALGGEMAGWGWLAILGALAVGAAIGLVNGLVHVKLSIPSFMSTLAIGFVGMGLSVVLTGGDILRVDDDLFRALIFVRIGGFPLMVFVAIALVFVAWFIQRKTILGRHFYAVGGGEDLAHASGLHVKRVRIMGFMLAGVFYALAAIFAVAKGGMAESLTGSNFMFASITAVVIGGTSLMGGSGGVWNAVVGVLIVSVINNGMVVVGLPNYLQDGVLGVLVILSVALAINRKSQTLVK</sequence>
<evidence type="ECO:0000256" key="4">
    <source>
        <dbReference type="ARBA" id="ARBA00022475"/>
    </source>
</evidence>
<dbReference type="EMBL" id="JBBKZT010000004">
    <property type="protein sequence ID" value="MEJ8846972.1"/>
    <property type="molecule type" value="Genomic_DNA"/>
</dbReference>
<comment type="function">
    <text evidence="9">Part of the ABC transporter complex LsrABCD involved in autoinducer 2 (AI-2) import. Probably responsible for the translocation of the substrate across the membrane.</text>
</comment>
<dbReference type="PANTHER" id="PTHR32196">
    <property type="entry name" value="ABC TRANSPORTER PERMEASE PROTEIN YPHD-RELATED-RELATED"/>
    <property type="match status" value="1"/>
</dbReference>
<feature type="transmembrane region" description="Helical" evidence="12">
    <location>
        <begin position="239"/>
        <end position="258"/>
    </location>
</feature>
<evidence type="ECO:0000256" key="5">
    <source>
        <dbReference type="ARBA" id="ARBA00022519"/>
    </source>
</evidence>
<evidence type="ECO:0000256" key="8">
    <source>
        <dbReference type="ARBA" id="ARBA00023136"/>
    </source>
</evidence>
<dbReference type="PANTHER" id="PTHR32196:SF71">
    <property type="entry name" value="AUTOINDUCER 2 IMPORT SYSTEM PERMEASE PROTEIN LSRD"/>
    <property type="match status" value="1"/>
</dbReference>
<comment type="caution">
    <text evidence="13">The sequence shown here is derived from an EMBL/GenBank/DDBJ whole genome shotgun (WGS) entry which is preliminary data.</text>
</comment>
<evidence type="ECO:0000256" key="3">
    <source>
        <dbReference type="ARBA" id="ARBA00022448"/>
    </source>
</evidence>
<proteinExistence type="predicted"/>
<feature type="transmembrane region" description="Helical" evidence="12">
    <location>
        <begin position="66"/>
        <end position="89"/>
    </location>
</feature>
<comment type="subunit">
    <text evidence="2">The complex is composed of two ATP-binding proteins (LsrA), two transmembrane proteins (LsrC and LsrD) and a solute-binding protein (LsrB).</text>
</comment>
<evidence type="ECO:0000256" key="12">
    <source>
        <dbReference type="SAM" id="Phobius"/>
    </source>
</evidence>
<keyword evidence="3" id="KW-0813">Transport</keyword>
<feature type="transmembrane region" description="Helical" evidence="12">
    <location>
        <begin position="279"/>
        <end position="306"/>
    </location>
</feature>
<dbReference type="Proteomes" id="UP001385892">
    <property type="component" value="Unassembled WGS sequence"/>
</dbReference>
<feature type="transmembrane region" description="Helical" evidence="12">
    <location>
        <begin position="181"/>
        <end position="207"/>
    </location>
</feature>
<feature type="transmembrane region" description="Helical" evidence="12">
    <location>
        <begin position="146"/>
        <end position="169"/>
    </location>
</feature>
<dbReference type="Pfam" id="PF02653">
    <property type="entry name" value="BPD_transp_2"/>
    <property type="match status" value="1"/>
</dbReference>